<feature type="region of interest" description="Disordered" evidence="1">
    <location>
        <begin position="1"/>
        <end position="48"/>
    </location>
</feature>
<accession>A0A382T3B5</accession>
<dbReference type="EMBL" id="UINC01133620">
    <property type="protein sequence ID" value="SVD16659.1"/>
    <property type="molecule type" value="Genomic_DNA"/>
</dbReference>
<feature type="compositionally biased region" description="Basic and acidic residues" evidence="1">
    <location>
        <begin position="20"/>
        <end position="39"/>
    </location>
</feature>
<organism evidence="2">
    <name type="scientific">marine metagenome</name>
    <dbReference type="NCBI Taxonomy" id="408172"/>
    <lineage>
        <taxon>unclassified sequences</taxon>
        <taxon>metagenomes</taxon>
        <taxon>ecological metagenomes</taxon>
    </lineage>
</organism>
<protein>
    <submittedName>
        <fullName evidence="2">Uncharacterized protein</fullName>
    </submittedName>
</protein>
<sequence>TGKWVVHSAARGREEDVELDVQKKNEQNEAVSQEKDSQKKLRFALPGI</sequence>
<dbReference type="AlphaFoldDB" id="A0A382T3B5"/>
<evidence type="ECO:0000256" key="1">
    <source>
        <dbReference type="SAM" id="MobiDB-lite"/>
    </source>
</evidence>
<reference evidence="2" key="1">
    <citation type="submission" date="2018-05" db="EMBL/GenBank/DDBJ databases">
        <authorList>
            <person name="Lanie J.A."/>
            <person name="Ng W.-L."/>
            <person name="Kazmierczak K.M."/>
            <person name="Andrzejewski T.M."/>
            <person name="Davidsen T.M."/>
            <person name="Wayne K.J."/>
            <person name="Tettelin H."/>
            <person name="Glass J.I."/>
            <person name="Rusch D."/>
            <person name="Podicherti R."/>
            <person name="Tsui H.-C.T."/>
            <person name="Winkler M.E."/>
        </authorList>
    </citation>
    <scope>NUCLEOTIDE SEQUENCE</scope>
</reference>
<evidence type="ECO:0000313" key="2">
    <source>
        <dbReference type="EMBL" id="SVD16659.1"/>
    </source>
</evidence>
<feature type="non-terminal residue" evidence="2">
    <location>
        <position position="1"/>
    </location>
</feature>
<name>A0A382T3B5_9ZZZZ</name>
<gene>
    <name evidence="2" type="ORF">METZ01_LOCUS369513</name>
</gene>
<proteinExistence type="predicted"/>